<dbReference type="GO" id="GO:0016301">
    <property type="term" value="F:kinase activity"/>
    <property type="evidence" value="ECO:0007669"/>
    <property type="project" value="UniProtKB-KW"/>
</dbReference>
<keyword evidence="2" id="KW-0418">Kinase</keyword>
<dbReference type="AlphaFoldDB" id="A0A1V9XSJ0"/>
<keyword evidence="2" id="KW-0808">Transferase</keyword>
<dbReference type="PANTHER" id="PTHR15243:SF0">
    <property type="entry name" value="SERINE_THREONINE-PROTEIN KINASE 19"/>
    <property type="match status" value="1"/>
</dbReference>
<reference evidence="2 3" key="1">
    <citation type="journal article" date="2017" name="Gigascience">
        <title>Draft genome of the honey bee ectoparasitic mite, Tropilaelaps mercedesae, is shaped by the parasitic life history.</title>
        <authorList>
            <person name="Dong X."/>
            <person name="Armstrong S.D."/>
            <person name="Xia D."/>
            <person name="Makepeace B.L."/>
            <person name="Darby A.C."/>
            <person name="Kadowaki T."/>
        </authorList>
    </citation>
    <scope>NUCLEOTIDE SEQUENCE [LARGE SCALE GENOMIC DNA]</scope>
    <source>
        <strain evidence="2">Wuxi-XJTLU</strain>
    </source>
</reference>
<dbReference type="STRING" id="418985.A0A1V9XSJ0"/>
<accession>A0A1V9XSJ0</accession>
<organism evidence="2 3">
    <name type="scientific">Tropilaelaps mercedesae</name>
    <dbReference type="NCBI Taxonomy" id="418985"/>
    <lineage>
        <taxon>Eukaryota</taxon>
        <taxon>Metazoa</taxon>
        <taxon>Ecdysozoa</taxon>
        <taxon>Arthropoda</taxon>
        <taxon>Chelicerata</taxon>
        <taxon>Arachnida</taxon>
        <taxon>Acari</taxon>
        <taxon>Parasitiformes</taxon>
        <taxon>Mesostigmata</taxon>
        <taxon>Gamasina</taxon>
        <taxon>Dermanyssoidea</taxon>
        <taxon>Laelapidae</taxon>
        <taxon>Tropilaelaps</taxon>
    </lineage>
</organism>
<dbReference type="EMBL" id="MNPL01004932">
    <property type="protein sequence ID" value="OQR76338.1"/>
    <property type="molecule type" value="Genomic_DNA"/>
</dbReference>
<dbReference type="InParanoid" id="A0A1V9XSJ0"/>
<dbReference type="InterPro" id="IPR018865">
    <property type="entry name" value="STK19-like"/>
</dbReference>
<comment type="caution">
    <text evidence="2">The sequence shown here is derived from an EMBL/GenBank/DDBJ whole genome shotgun (WGS) entry which is preliminary data.</text>
</comment>
<evidence type="ECO:0000256" key="1">
    <source>
        <dbReference type="ARBA" id="ARBA00093458"/>
    </source>
</evidence>
<dbReference type="Proteomes" id="UP000192247">
    <property type="component" value="Unassembled WGS sequence"/>
</dbReference>
<evidence type="ECO:0000313" key="2">
    <source>
        <dbReference type="EMBL" id="OQR76338.1"/>
    </source>
</evidence>
<dbReference type="OrthoDB" id="10261701at2759"/>
<proteinExistence type="inferred from homology"/>
<keyword evidence="3" id="KW-1185">Reference proteome</keyword>
<sequence length="246" mass="27942">MPIMCAKRMGSTGGTSTSIRLGPTSKKSRFDVDLVLLSLRDEYSKRCACKEDFPLVVVLQHQLYAHLDNRTLVDRRIEELVQSGCLRAVRVGAAEDETALVDFEEYQEHALSMAKNKLLMKKFLGSLKLHWNVVFSREQLNKLDFTEKEISQLIRMGVLSLRKTVGSYFLSIPGASEYVRHLEAGRKALQQALKKTKFKQILRDDFEKKKLARTRLSVSYLIDDALGKDVLEPNETTSGLMLTLTD</sequence>
<dbReference type="PANTHER" id="PTHR15243">
    <property type="entry name" value="SERINE/THREONINE-PROTEIN KINASE 19"/>
    <property type="match status" value="1"/>
</dbReference>
<dbReference type="Pfam" id="PF10494">
    <property type="entry name" value="Stk19"/>
    <property type="match status" value="1"/>
</dbReference>
<evidence type="ECO:0000313" key="3">
    <source>
        <dbReference type="Proteomes" id="UP000192247"/>
    </source>
</evidence>
<name>A0A1V9XSJ0_9ACAR</name>
<comment type="similarity">
    <text evidence="1">Belongs to the STK19 family.</text>
</comment>
<gene>
    <name evidence="2" type="ORF">BIW11_07835</name>
</gene>
<dbReference type="GO" id="GO:0046579">
    <property type="term" value="P:positive regulation of Ras protein signal transduction"/>
    <property type="evidence" value="ECO:0007669"/>
    <property type="project" value="TreeGrafter"/>
</dbReference>
<protein>
    <submittedName>
        <fullName evidence="2">Serine/threonine-protein kinase 19-like</fullName>
    </submittedName>
</protein>